<organism evidence="6 7">
    <name type="scientific">Paracoccus cavernae</name>
    <dbReference type="NCBI Taxonomy" id="1571207"/>
    <lineage>
        <taxon>Bacteria</taxon>
        <taxon>Pseudomonadati</taxon>
        <taxon>Pseudomonadota</taxon>
        <taxon>Alphaproteobacteria</taxon>
        <taxon>Rhodobacterales</taxon>
        <taxon>Paracoccaceae</taxon>
        <taxon>Paracoccus</taxon>
    </lineage>
</organism>
<dbReference type="InterPro" id="IPR036388">
    <property type="entry name" value="WH-like_DNA-bd_sf"/>
</dbReference>
<evidence type="ECO:0000256" key="3">
    <source>
        <dbReference type="ARBA" id="ARBA00023125"/>
    </source>
</evidence>
<feature type="domain" description="HTH lysR-type" evidence="5">
    <location>
        <begin position="5"/>
        <end position="62"/>
    </location>
</feature>
<keyword evidence="3" id="KW-0238">DNA-binding</keyword>
<evidence type="ECO:0000256" key="4">
    <source>
        <dbReference type="ARBA" id="ARBA00023163"/>
    </source>
</evidence>
<dbReference type="EMBL" id="JAUFRC010000001">
    <property type="protein sequence ID" value="MDN3711478.1"/>
    <property type="molecule type" value="Genomic_DNA"/>
</dbReference>
<name>A0ABT8D3V9_9RHOB</name>
<keyword evidence="2" id="KW-0805">Transcription regulation</keyword>
<dbReference type="SUPFAM" id="SSF53850">
    <property type="entry name" value="Periplasmic binding protein-like II"/>
    <property type="match status" value="1"/>
</dbReference>
<evidence type="ECO:0000313" key="6">
    <source>
        <dbReference type="EMBL" id="MDN3711478.1"/>
    </source>
</evidence>
<dbReference type="PANTHER" id="PTHR30346">
    <property type="entry name" value="TRANSCRIPTIONAL DUAL REGULATOR HCAR-RELATED"/>
    <property type="match status" value="1"/>
</dbReference>
<reference evidence="7" key="1">
    <citation type="journal article" date="2019" name="Int. J. Syst. Evol. Microbiol.">
        <title>The Global Catalogue of Microorganisms (GCM) 10K type strain sequencing project: providing services to taxonomists for standard genome sequencing and annotation.</title>
        <authorList>
            <consortium name="The Broad Institute Genomics Platform"/>
            <consortium name="The Broad Institute Genome Sequencing Center for Infectious Disease"/>
            <person name="Wu L."/>
            <person name="Ma J."/>
        </authorList>
    </citation>
    <scope>NUCLEOTIDE SEQUENCE [LARGE SCALE GENOMIC DNA]</scope>
    <source>
        <strain evidence="7">CECT 8482</strain>
    </source>
</reference>
<dbReference type="Pfam" id="PF03466">
    <property type="entry name" value="LysR_substrate"/>
    <property type="match status" value="1"/>
</dbReference>
<keyword evidence="7" id="KW-1185">Reference proteome</keyword>
<dbReference type="InterPro" id="IPR036390">
    <property type="entry name" value="WH_DNA-bd_sf"/>
</dbReference>
<accession>A0ABT8D3V9</accession>
<dbReference type="RefSeq" id="WP_377687254.1">
    <property type="nucleotide sequence ID" value="NZ_JBHMDZ010000043.1"/>
</dbReference>
<evidence type="ECO:0000256" key="2">
    <source>
        <dbReference type="ARBA" id="ARBA00023015"/>
    </source>
</evidence>
<dbReference type="PANTHER" id="PTHR30346:SF28">
    <property type="entry name" value="HTH-TYPE TRANSCRIPTIONAL REGULATOR CYNR"/>
    <property type="match status" value="1"/>
</dbReference>
<evidence type="ECO:0000313" key="7">
    <source>
        <dbReference type="Proteomes" id="UP001243846"/>
    </source>
</evidence>
<comment type="caution">
    <text evidence="6">The sequence shown here is derived from an EMBL/GenBank/DDBJ whole genome shotgun (WGS) entry which is preliminary data.</text>
</comment>
<dbReference type="Gene3D" id="3.40.190.10">
    <property type="entry name" value="Periplasmic binding protein-like II"/>
    <property type="match status" value="2"/>
</dbReference>
<evidence type="ECO:0000256" key="1">
    <source>
        <dbReference type="ARBA" id="ARBA00009437"/>
    </source>
</evidence>
<dbReference type="PROSITE" id="PS50931">
    <property type="entry name" value="HTH_LYSR"/>
    <property type="match status" value="1"/>
</dbReference>
<evidence type="ECO:0000259" key="5">
    <source>
        <dbReference type="PROSITE" id="PS50931"/>
    </source>
</evidence>
<dbReference type="PRINTS" id="PR00039">
    <property type="entry name" value="HTHLYSR"/>
</dbReference>
<keyword evidence="4" id="KW-0804">Transcription</keyword>
<dbReference type="CDD" id="cd08414">
    <property type="entry name" value="PBP2_LTTR_aromatics_like"/>
    <property type="match status" value="1"/>
</dbReference>
<sequence length="302" mass="33530">MRDLPDTTLLRSFLVLGEELNFRRAAERLALDQSALSRRIRKLEGDIGYALFERTTHEVSLTPAGSTLYQSASQVLGSYRSAIARAAEVAQGREGRVRVGYMSFSATRVMPRTVAEFERLYPKVRTELRYLHTQKQKLALANDEIDIGFLIGPYDNADYHSITLEADPLYLVTPRDHPLLAQESIRAADLADQRLILGDVTDWGEYRHRLEDIFGALGLWLSPAHEAGNTLGILGLVAAGLGVTVYPASLLDLLGKNLAARPFAEPSLRIETVLAWKRTNRSRAVLNFAEIAGRSKQSGQRG</sequence>
<gene>
    <name evidence="6" type="ORF">QWZ10_06000</name>
</gene>
<dbReference type="InterPro" id="IPR005119">
    <property type="entry name" value="LysR_subst-bd"/>
</dbReference>
<dbReference type="InterPro" id="IPR000847">
    <property type="entry name" value="LysR_HTH_N"/>
</dbReference>
<comment type="similarity">
    <text evidence="1">Belongs to the LysR transcriptional regulatory family.</text>
</comment>
<dbReference type="Pfam" id="PF00126">
    <property type="entry name" value="HTH_1"/>
    <property type="match status" value="1"/>
</dbReference>
<dbReference type="SUPFAM" id="SSF46785">
    <property type="entry name" value="Winged helix' DNA-binding domain"/>
    <property type="match status" value="1"/>
</dbReference>
<protein>
    <submittedName>
        <fullName evidence="6">LysR family transcriptional regulator</fullName>
    </submittedName>
</protein>
<dbReference type="Gene3D" id="1.10.10.10">
    <property type="entry name" value="Winged helix-like DNA-binding domain superfamily/Winged helix DNA-binding domain"/>
    <property type="match status" value="1"/>
</dbReference>
<proteinExistence type="inferred from homology"/>
<dbReference type="Proteomes" id="UP001243846">
    <property type="component" value="Unassembled WGS sequence"/>
</dbReference>